<evidence type="ECO:0000313" key="2">
    <source>
        <dbReference type="EMBL" id="MBM6996731.1"/>
    </source>
</evidence>
<protein>
    <recommendedName>
        <fullName evidence="1">GT-D fold-like domain-containing protein</fullName>
    </recommendedName>
</protein>
<evidence type="ECO:0000259" key="1">
    <source>
        <dbReference type="Pfam" id="PF22882"/>
    </source>
</evidence>
<dbReference type="Pfam" id="PF22882">
    <property type="entry name" value="GT-D-like"/>
    <property type="match status" value="1"/>
</dbReference>
<dbReference type="Proteomes" id="UP001516620">
    <property type="component" value="Unassembled WGS sequence"/>
</dbReference>
<dbReference type="InterPro" id="IPR055171">
    <property type="entry name" value="GT-D-like"/>
</dbReference>
<comment type="caution">
    <text evidence="2">The sequence shown here is derived from an EMBL/GenBank/DDBJ whole genome shotgun (WGS) entry which is preliminary data.</text>
</comment>
<accession>A0ABS2H7K6</accession>
<keyword evidence="3" id="KW-1185">Reference proteome</keyword>
<feature type="domain" description="GT-D fold-like" evidence="1">
    <location>
        <begin position="6"/>
        <end position="229"/>
    </location>
</feature>
<proteinExistence type="predicted"/>
<sequence>MPQIYLETRDLLKRIEEAVVNRRPFSLVRIGDGENLVMAQQNVWSLSKVLQERWAIKANRGEKGIHLPNLPLRNAVVSSVRKATVVGILPADDNTINAPDYLKRPLTDQILSYYRIEPAVICHAGVNRELARMEEFWSLLSGRRVLILTREAHKIKERLEKKPYKQNIVHALAFNQWQEYRSTLKWITAHKDSFDVALISCGVSAVVLSEQIAALTGKVALDFGKANNIILKGRPN</sequence>
<dbReference type="EMBL" id="JADCNN020000011">
    <property type="protein sequence ID" value="MBM6996731.1"/>
    <property type="molecule type" value="Genomic_DNA"/>
</dbReference>
<gene>
    <name evidence="2" type="ORF">IM700_013835</name>
</gene>
<organism evidence="2 3">
    <name type="scientific">Paenibacillus rhizolycopersici</name>
    <dbReference type="NCBI Taxonomy" id="2780073"/>
    <lineage>
        <taxon>Bacteria</taxon>
        <taxon>Bacillati</taxon>
        <taxon>Bacillota</taxon>
        <taxon>Bacilli</taxon>
        <taxon>Bacillales</taxon>
        <taxon>Paenibacillaceae</taxon>
        <taxon>Paenibacillus</taxon>
    </lineage>
</organism>
<reference evidence="2 3" key="1">
    <citation type="submission" date="2021-01" db="EMBL/GenBank/DDBJ databases">
        <title>Paenibacillus sp.nov. isolated from the rhizosphere soil of tomato plant.</title>
        <authorList>
            <person name="Thin K.K."/>
            <person name="Zhang X."/>
            <person name="He S."/>
        </authorList>
    </citation>
    <scope>NUCLEOTIDE SEQUENCE [LARGE SCALE GENOMIC DNA]</scope>
    <source>
        <strain evidence="2 3">DXFW5</strain>
    </source>
</reference>
<dbReference type="InterPro" id="IPR049785">
    <property type="entry name" value="GT-D-like_firm"/>
</dbReference>
<evidence type="ECO:0000313" key="3">
    <source>
        <dbReference type="Proteomes" id="UP001516620"/>
    </source>
</evidence>
<name>A0ABS2H7K6_9BACL</name>
<dbReference type="NCBIfam" id="NF040628">
    <property type="entry name" value="GT-D_rel"/>
    <property type="match status" value="1"/>
</dbReference>